<dbReference type="PROSITE" id="PS50966">
    <property type="entry name" value="ZF_SWIM"/>
    <property type="match status" value="1"/>
</dbReference>
<sequence>MVWSAETVEGLAPDGASVTAARKLARPGPWSEVGFDERAVWGLCKGSGSRPYQAQVDLSGPAFKCSCPSRKFPCKHALALLLLWVGGDAAAGPEPPWVAEWLASREERVERAASRPAPGEPPRDPEAAARRALEREARVAAGVEDLQRWLRDAVRGGLGAGRLRAWDEWDAFAARLVDAQAPGAASRLRSLGGVAAGRPDGWPERLLSGLGLLHLLCEAFARADGPVREDVRALLGWNVGREEVLAGPRVSDRWVVLARVVIEQERLRVQRTWLWGLSTGRPALLLDFAPPGAPLEPRPAPGMAFEAALAFHPSATPLRALLDSPGEVSGAPGTFGSGGAGEALRSVASAVALNPWLEEWPVVLASAVIDGREGGAWTAAAEDGALPLGGSSASRWRLLAMSGGRPVSLFGLWDGAALTPLAAGDGVRTVAL</sequence>
<feature type="compositionally biased region" description="Basic and acidic residues" evidence="2">
    <location>
        <begin position="121"/>
        <end position="131"/>
    </location>
</feature>
<dbReference type="Pfam" id="PF04434">
    <property type="entry name" value="SWIM"/>
    <property type="match status" value="1"/>
</dbReference>
<dbReference type="InterPro" id="IPR007527">
    <property type="entry name" value="Znf_SWIM"/>
</dbReference>
<comment type="caution">
    <text evidence="4">The sequence shown here is derived from an EMBL/GenBank/DDBJ whole genome shotgun (WGS) entry which is preliminary data.</text>
</comment>
<keyword evidence="5" id="KW-1185">Reference proteome</keyword>
<evidence type="ECO:0000256" key="1">
    <source>
        <dbReference type="PROSITE-ProRule" id="PRU00325"/>
    </source>
</evidence>
<dbReference type="GO" id="GO:0008270">
    <property type="term" value="F:zinc ion binding"/>
    <property type="evidence" value="ECO:0007669"/>
    <property type="project" value="UniProtKB-KW"/>
</dbReference>
<evidence type="ECO:0000256" key="2">
    <source>
        <dbReference type="SAM" id="MobiDB-lite"/>
    </source>
</evidence>
<dbReference type="Proteomes" id="UP001149140">
    <property type="component" value="Unassembled WGS sequence"/>
</dbReference>
<reference evidence="4" key="1">
    <citation type="submission" date="2022-10" db="EMBL/GenBank/DDBJ databases">
        <title>The WGS of Solirubrobacter ginsenosidimutans DSM 21036.</title>
        <authorList>
            <person name="Jiang Z."/>
        </authorList>
    </citation>
    <scope>NUCLEOTIDE SEQUENCE</scope>
    <source>
        <strain evidence="4">DSM 21036</strain>
    </source>
</reference>
<gene>
    <name evidence="4" type="ORF">OM076_42415</name>
</gene>
<name>A0A9X3N496_9ACTN</name>
<evidence type="ECO:0000313" key="5">
    <source>
        <dbReference type="Proteomes" id="UP001149140"/>
    </source>
</evidence>
<dbReference type="AlphaFoldDB" id="A0A9X3N496"/>
<feature type="region of interest" description="Disordered" evidence="2">
    <location>
        <begin position="109"/>
        <end position="131"/>
    </location>
</feature>
<proteinExistence type="predicted"/>
<organism evidence="4 5">
    <name type="scientific">Solirubrobacter ginsenosidimutans</name>
    <dbReference type="NCBI Taxonomy" id="490573"/>
    <lineage>
        <taxon>Bacteria</taxon>
        <taxon>Bacillati</taxon>
        <taxon>Actinomycetota</taxon>
        <taxon>Thermoleophilia</taxon>
        <taxon>Solirubrobacterales</taxon>
        <taxon>Solirubrobacteraceae</taxon>
        <taxon>Solirubrobacter</taxon>
    </lineage>
</organism>
<accession>A0A9X3N496</accession>
<keyword evidence="1" id="KW-0479">Metal-binding</keyword>
<evidence type="ECO:0000313" key="4">
    <source>
        <dbReference type="EMBL" id="MDA0166991.1"/>
    </source>
</evidence>
<keyword evidence="1" id="KW-0862">Zinc</keyword>
<protein>
    <submittedName>
        <fullName evidence="4">SWIM zinc finger domain-containing protein</fullName>
    </submittedName>
</protein>
<dbReference type="EMBL" id="JAPDOD010000083">
    <property type="protein sequence ID" value="MDA0166991.1"/>
    <property type="molecule type" value="Genomic_DNA"/>
</dbReference>
<evidence type="ECO:0000259" key="3">
    <source>
        <dbReference type="PROSITE" id="PS50966"/>
    </source>
</evidence>
<feature type="domain" description="SWIM-type" evidence="3">
    <location>
        <begin position="52"/>
        <end position="85"/>
    </location>
</feature>
<keyword evidence="1" id="KW-0863">Zinc-finger</keyword>